<evidence type="ECO:0008006" key="3">
    <source>
        <dbReference type="Google" id="ProtNLM"/>
    </source>
</evidence>
<evidence type="ECO:0000313" key="1">
    <source>
        <dbReference type="EMBL" id="MFC6013093.1"/>
    </source>
</evidence>
<name>A0ABW1JWV9_9NOCA</name>
<gene>
    <name evidence="1" type="ORF">ACFP3H_18705</name>
</gene>
<keyword evidence="2" id="KW-1185">Reference proteome</keyword>
<dbReference type="RefSeq" id="WP_378607788.1">
    <property type="nucleotide sequence ID" value="NZ_JBHSQN010000013.1"/>
</dbReference>
<evidence type="ECO:0000313" key="2">
    <source>
        <dbReference type="Proteomes" id="UP001596223"/>
    </source>
</evidence>
<reference evidence="2" key="1">
    <citation type="journal article" date="2019" name="Int. J. Syst. Evol. Microbiol.">
        <title>The Global Catalogue of Microorganisms (GCM) 10K type strain sequencing project: providing services to taxonomists for standard genome sequencing and annotation.</title>
        <authorList>
            <consortium name="The Broad Institute Genomics Platform"/>
            <consortium name="The Broad Institute Genome Sequencing Center for Infectious Disease"/>
            <person name="Wu L."/>
            <person name="Ma J."/>
        </authorList>
    </citation>
    <scope>NUCLEOTIDE SEQUENCE [LARGE SCALE GENOMIC DNA]</scope>
    <source>
        <strain evidence="2">CCUG 36956</strain>
    </source>
</reference>
<organism evidence="1 2">
    <name type="scientific">Nocardia lasii</name>
    <dbReference type="NCBI Taxonomy" id="1616107"/>
    <lineage>
        <taxon>Bacteria</taxon>
        <taxon>Bacillati</taxon>
        <taxon>Actinomycetota</taxon>
        <taxon>Actinomycetes</taxon>
        <taxon>Mycobacteriales</taxon>
        <taxon>Nocardiaceae</taxon>
        <taxon>Nocardia</taxon>
    </lineage>
</organism>
<accession>A0ABW1JWV9</accession>
<protein>
    <recommendedName>
        <fullName evidence="3">CRISPR-associated protein Csb3</fullName>
    </recommendedName>
</protein>
<sequence>MTVLELPGDITNALSHFTLYGLAAIWEAESGQRTRLWWSRARTPQPHLDIGEAQFADVAEAVNHHACRHSADDDWVQHSLTHEDRVTGTLSPRIKTPSSPASWNQLQASRHTAIDRIASSSTDDLRMIGALGEPAYWRFEQNTPRPDDGASRWEMKTRNRGEEFLGNRLAPLAHAVALRTRDQILSGLLGETLVDEIGGDKAESRTATGLTRPGPVDNAVAWCALWGLSQFPTIHQVRRQSVTPGAHVPTRRTHPTSMYLPVPTVPLASARLRTLLVSKQIAVATTPTDPGHPAARMWLCNRGVPAITVFPVSVSDNPSAPERQVLAGSLTPLA</sequence>
<dbReference type="Proteomes" id="UP001596223">
    <property type="component" value="Unassembled WGS sequence"/>
</dbReference>
<dbReference type="EMBL" id="JBHSQN010000013">
    <property type="protein sequence ID" value="MFC6013093.1"/>
    <property type="molecule type" value="Genomic_DNA"/>
</dbReference>
<proteinExistence type="predicted"/>
<comment type="caution">
    <text evidence="1">The sequence shown here is derived from an EMBL/GenBank/DDBJ whole genome shotgun (WGS) entry which is preliminary data.</text>
</comment>